<dbReference type="PANTHER" id="PTHR40658:SF4">
    <property type="entry name" value="HYPOTHETICAL CYTOSOLIC PROTEIN"/>
    <property type="match status" value="1"/>
</dbReference>
<comment type="caution">
    <text evidence="1">The sequence shown here is derived from an EMBL/GenBank/DDBJ whole genome shotgun (WGS) entry which is preliminary data.</text>
</comment>
<keyword evidence="2" id="KW-1185">Reference proteome</keyword>
<dbReference type="Pfam" id="PF08020">
    <property type="entry name" value="DUF1706"/>
    <property type="match status" value="1"/>
</dbReference>
<dbReference type="PANTHER" id="PTHR40658">
    <property type="match status" value="1"/>
</dbReference>
<protein>
    <submittedName>
        <fullName evidence="1">ClbS/DfsB family four-helix bundle protein</fullName>
    </submittedName>
</protein>
<sequence length="187" mass="20712">MDEPHPLSGDIRTARYVVVVDYTHSGLLARNDEEFAALLALIDGILPERLDEEFAGSSRDRNVRDVAAHLHAWHILLERWYSDGMSGGTPSIPAEGYTWSRLAELNEDLRQQWQDTSLAELLPLLRASHESLQAMVALHDDSELADPQAYAWTDGSALGEYALECGGNHYVWARETISTGLGLGPQS</sequence>
<organism evidence="1 2">
    <name type="scientific">Microbacterium pumilum</name>
    <dbReference type="NCBI Taxonomy" id="344165"/>
    <lineage>
        <taxon>Bacteria</taxon>
        <taxon>Bacillati</taxon>
        <taxon>Actinomycetota</taxon>
        <taxon>Actinomycetes</taxon>
        <taxon>Micrococcales</taxon>
        <taxon>Microbacteriaceae</taxon>
        <taxon>Microbacterium</taxon>
    </lineage>
</organism>
<evidence type="ECO:0000313" key="1">
    <source>
        <dbReference type="EMBL" id="GAA1987707.1"/>
    </source>
</evidence>
<reference evidence="2" key="1">
    <citation type="journal article" date="2019" name="Int. J. Syst. Evol. Microbiol.">
        <title>The Global Catalogue of Microorganisms (GCM) 10K type strain sequencing project: providing services to taxonomists for standard genome sequencing and annotation.</title>
        <authorList>
            <consortium name="The Broad Institute Genomics Platform"/>
            <consortium name="The Broad Institute Genome Sequencing Center for Infectious Disease"/>
            <person name="Wu L."/>
            <person name="Ma J."/>
        </authorList>
    </citation>
    <scope>NUCLEOTIDE SEQUENCE [LARGE SCALE GENOMIC DNA]</scope>
    <source>
        <strain evidence="2">JCM 14902</strain>
    </source>
</reference>
<dbReference type="SUPFAM" id="SSF109854">
    <property type="entry name" value="DinB/YfiT-like putative metalloenzymes"/>
    <property type="match status" value="1"/>
</dbReference>
<evidence type="ECO:0000313" key="2">
    <source>
        <dbReference type="Proteomes" id="UP001500326"/>
    </source>
</evidence>
<dbReference type="Proteomes" id="UP001500326">
    <property type="component" value="Unassembled WGS sequence"/>
</dbReference>
<dbReference type="InterPro" id="IPR034660">
    <property type="entry name" value="DinB/YfiT-like"/>
</dbReference>
<accession>A0ABP5DWW5</accession>
<dbReference type="EMBL" id="BAAAOH010000001">
    <property type="protein sequence ID" value="GAA1987707.1"/>
    <property type="molecule type" value="Genomic_DNA"/>
</dbReference>
<gene>
    <name evidence="1" type="ORF">GCM10009777_22810</name>
</gene>
<dbReference type="RefSeq" id="WP_344062028.1">
    <property type="nucleotide sequence ID" value="NZ_BAAAOH010000001.1"/>
</dbReference>
<proteinExistence type="predicted"/>
<dbReference type="Gene3D" id="1.20.120.450">
    <property type="entry name" value="dinb family like domain"/>
    <property type="match status" value="1"/>
</dbReference>
<name>A0ABP5DWW5_9MICO</name>
<dbReference type="InterPro" id="IPR012550">
    <property type="entry name" value="DUF1706"/>
</dbReference>